<dbReference type="KEGG" id="bcau:I6G59_13575"/>
<dbReference type="EMBL" id="CP065682">
    <property type="protein sequence ID" value="QPS32985.1"/>
    <property type="molecule type" value="Genomic_DNA"/>
</dbReference>
<gene>
    <name evidence="2" type="ORF">I6G59_13575</name>
</gene>
<sequence length="208" mass="22411">MLVDGSLERVRDIGHARPIHCIRAHIGQLVFSAPTGPSPCDAIVSNAVVRALGSIRAQGPFRSRVLRGLFPRIGPRIIRPHFARLTPSSPAIVGNDSALVCLRTGFIELAEILGCDRSDLTEAIGEFVSAEIHTGVSELIEQRLRLASARSSTRAAARRFVSGPRERPSGRAPSFSFGASAPTARRAIRCQRHDLSDSSINIFVVSLS</sequence>
<protein>
    <submittedName>
        <fullName evidence="2">Uncharacterized protein</fullName>
    </submittedName>
</protein>
<dbReference type="RefSeq" id="WP_051995513.1">
    <property type="nucleotide sequence ID" value="NZ_CP065682.1"/>
</dbReference>
<accession>A0A7T2TFN6</accession>
<evidence type="ECO:0000313" key="2">
    <source>
        <dbReference type="EMBL" id="QPS32985.1"/>
    </source>
</evidence>
<reference evidence="2 3" key="1">
    <citation type="submission" date="2020-12" db="EMBL/GenBank/DDBJ databases">
        <title>FDA dAtabase for Regulatory Grade micrObial Sequences (FDA-ARGOS): Supporting development and validation of Infectious Disease Dx tests.</title>
        <authorList>
            <person name="Sproer C."/>
            <person name="Gronow S."/>
            <person name="Severitt S."/>
            <person name="Schroder I."/>
            <person name="Tallon L."/>
            <person name="Sadzewicz L."/>
            <person name="Zhao X."/>
            <person name="Boylan J."/>
            <person name="Ott S."/>
            <person name="Bowen H."/>
            <person name="Vavikolanu K."/>
            <person name="Mehta A."/>
            <person name="Aluvathingal J."/>
            <person name="Nadendla S."/>
            <person name="Lowell S."/>
            <person name="Myers T."/>
            <person name="Yan Y."/>
            <person name="Sichtig H."/>
        </authorList>
    </citation>
    <scope>NUCLEOTIDE SEQUENCE [LARGE SCALE GENOMIC DNA]</scope>
    <source>
        <strain evidence="2 3">FDAARGOS_902</strain>
    </source>
</reference>
<evidence type="ECO:0000256" key="1">
    <source>
        <dbReference type="SAM" id="MobiDB-lite"/>
    </source>
</evidence>
<evidence type="ECO:0000313" key="3">
    <source>
        <dbReference type="Proteomes" id="UP000594979"/>
    </source>
</evidence>
<dbReference type="Proteomes" id="UP000594979">
    <property type="component" value="Chromosome"/>
</dbReference>
<feature type="region of interest" description="Disordered" evidence="1">
    <location>
        <begin position="157"/>
        <end position="178"/>
    </location>
</feature>
<dbReference type="AlphaFoldDB" id="A0A7T2TFN6"/>
<name>A0A7T2TFN6_9MICO</name>
<organism evidence="2 3">
    <name type="scientific">Brevibacterium casei</name>
    <dbReference type="NCBI Taxonomy" id="33889"/>
    <lineage>
        <taxon>Bacteria</taxon>
        <taxon>Bacillati</taxon>
        <taxon>Actinomycetota</taxon>
        <taxon>Actinomycetes</taxon>
        <taxon>Micrococcales</taxon>
        <taxon>Brevibacteriaceae</taxon>
        <taxon>Brevibacterium</taxon>
    </lineage>
</organism>
<proteinExistence type="predicted"/>